<dbReference type="InterPro" id="IPR045014">
    <property type="entry name" value="TM41A/B"/>
</dbReference>
<reference evidence="10" key="1">
    <citation type="submission" date="2025-08" db="UniProtKB">
        <authorList>
            <consortium name="RefSeq"/>
        </authorList>
    </citation>
    <scope>IDENTIFICATION</scope>
</reference>
<dbReference type="Proteomes" id="UP000694867">
    <property type="component" value="Unplaced"/>
</dbReference>
<dbReference type="GO" id="GO:0016020">
    <property type="term" value="C:membrane"/>
    <property type="evidence" value="ECO:0007669"/>
    <property type="project" value="UniProtKB-SubCell"/>
</dbReference>
<evidence type="ECO:0000256" key="3">
    <source>
        <dbReference type="ARBA" id="ARBA00022729"/>
    </source>
</evidence>
<comment type="subcellular location">
    <subcellularLocation>
        <location evidence="1">Membrane</location>
        <topology evidence="1">Multi-pass membrane protein</topology>
    </subcellularLocation>
</comment>
<sequence>MSPILRLLGVPIFLSAATAWLYFLSKNAPDLRDSAANSTISLKFPSSFEELHGIAALLQHYYASNANYVYLLFCSAYLYKQTFAIPGSVFLNLLAGALFGVFPGFLLACFLTACGATCCYLLSRMCGRHVIRTYIKFLASKLTILEKKVDDNRDDLIYFLLFLRLFPITPNWFLNMASPLVGIPIHLFFFSVFVGLMPYNFISVQSGALLSEIRSTSDILTPKVALQMGLLAVAALIPAVLKQVQSKKRELKERMQ</sequence>
<feature type="domain" description="VTT" evidence="8">
    <location>
        <begin position="85"/>
        <end position="208"/>
    </location>
</feature>
<dbReference type="RefSeq" id="XP_003745387.1">
    <property type="nucleotide sequence ID" value="XM_003745339.2"/>
</dbReference>
<keyword evidence="3" id="KW-0732">Signal</keyword>
<keyword evidence="9" id="KW-1185">Reference proteome</keyword>
<accession>A0AAJ6VZ11</accession>
<proteinExistence type="inferred from homology"/>
<comment type="similarity">
    <text evidence="6">Belongs to the TMEM41 family.</text>
</comment>
<dbReference type="PANTHER" id="PTHR43220">
    <property type="match status" value="1"/>
</dbReference>
<keyword evidence="4 7" id="KW-1133">Transmembrane helix</keyword>
<evidence type="ECO:0000256" key="6">
    <source>
        <dbReference type="ARBA" id="ARBA00025797"/>
    </source>
</evidence>
<keyword evidence="2 7" id="KW-0812">Transmembrane</keyword>
<evidence type="ECO:0000259" key="8">
    <source>
        <dbReference type="Pfam" id="PF09335"/>
    </source>
</evidence>
<dbReference type="Pfam" id="PF09335">
    <property type="entry name" value="VTT_dom"/>
    <property type="match status" value="1"/>
</dbReference>
<name>A0AAJ6VZ11_9ACAR</name>
<gene>
    <name evidence="10" type="primary">LOC100901598</name>
</gene>
<feature type="transmembrane region" description="Helical" evidence="7">
    <location>
        <begin position="223"/>
        <end position="241"/>
    </location>
</feature>
<protein>
    <submittedName>
        <fullName evidence="10">Transmembrane protein 41A-B</fullName>
    </submittedName>
</protein>
<evidence type="ECO:0000256" key="7">
    <source>
        <dbReference type="SAM" id="Phobius"/>
    </source>
</evidence>
<feature type="transmembrane region" description="Helical" evidence="7">
    <location>
        <begin position="7"/>
        <end position="24"/>
    </location>
</feature>
<evidence type="ECO:0000256" key="1">
    <source>
        <dbReference type="ARBA" id="ARBA00004141"/>
    </source>
</evidence>
<feature type="transmembrane region" description="Helical" evidence="7">
    <location>
        <begin position="89"/>
        <end position="122"/>
    </location>
</feature>
<dbReference type="AlphaFoldDB" id="A0AAJ6VZ11"/>
<evidence type="ECO:0000256" key="5">
    <source>
        <dbReference type="ARBA" id="ARBA00023136"/>
    </source>
</evidence>
<organism evidence="9 10">
    <name type="scientific">Galendromus occidentalis</name>
    <name type="common">western predatory mite</name>
    <dbReference type="NCBI Taxonomy" id="34638"/>
    <lineage>
        <taxon>Eukaryota</taxon>
        <taxon>Metazoa</taxon>
        <taxon>Ecdysozoa</taxon>
        <taxon>Arthropoda</taxon>
        <taxon>Chelicerata</taxon>
        <taxon>Arachnida</taxon>
        <taxon>Acari</taxon>
        <taxon>Parasitiformes</taxon>
        <taxon>Mesostigmata</taxon>
        <taxon>Gamasina</taxon>
        <taxon>Phytoseioidea</taxon>
        <taxon>Phytoseiidae</taxon>
        <taxon>Typhlodrominae</taxon>
        <taxon>Galendromus</taxon>
    </lineage>
</organism>
<keyword evidence="5 7" id="KW-0472">Membrane</keyword>
<evidence type="ECO:0000313" key="10">
    <source>
        <dbReference type="RefSeq" id="XP_003745387.1"/>
    </source>
</evidence>
<evidence type="ECO:0000313" key="9">
    <source>
        <dbReference type="Proteomes" id="UP000694867"/>
    </source>
</evidence>
<dbReference type="PANTHER" id="PTHR43220:SF21">
    <property type="entry name" value="TRANSMEMBRANE PROTEIN 41A"/>
    <property type="match status" value="1"/>
</dbReference>
<dbReference type="InterPro" id="IPR032816">
    <property type="entry name" value="VTT_dom"/>
</dbReference>
<dbReference type="GeneID" id="100901598"/>
<dbReference type="KEGG" id="goe:100901598"/>
<feature type="transmembrane region" description="Helical" evidence="7">
    <location>
        <begin position="180"/>
        <end position="202"/>
    </location>
</feature>
<evidence type="ECO:0000256" key="4">
    <source>
        <dbReference type="ARBA" id="ARBA00022989"/>
    </source>
</evidence>
<evidence type="ECO:0000256" key="2">
    <source>
        <dbReference type="ARBA" id="ARBA00022692"/>
    </source>
</evidence>